<name>A0A1H3Z7E2_9BACT</name>
<dbReference type="InterPro" id="IPR029058">
    <property type="entry name" value="AB_hydrolase_fold"/>
</dbReference>
<reference evidence="4" key="1">
    <citation type="submission" date="2016-10" db="EMBL/GenBank/DDBJ databases">
        <authorList>
            <person name="Varghese N."/>
            <person name="Submissions S."/>
        </authorList>
    </citation>
    <scope>NUCLEOTIDE SEQUENCE [LARGE SCALE GENOMIC DNA]</scope>
    <source>
        <strain evidence="4">DSM 23920</strain>
    </source>
</reference>
<dbReference type="InterPro" id="IPR022742">
    <property type="entry name" value="Hydrolase_4"/>
</dbReference>
<dbReference type="EMBL" id="FNRL01000004">
    <property type="protein sequence ID" value="SEA19565.1"/>
    <property type="molecule type" value="Genomic_DNA"/>
</dbReference>
<dbReference type="PANTHER" id="PTHR43798:SF31">
    <property type="entry name" value="AB HYDROLASE SUPERFAMILY PROTEIN YCLE"/>
    <property type="match status" value="1"/>
</dbReference>
<proteinExistence type="predicted"/>
<evidence type="ECO:0000259" key="2">
    <source>
        <dbReference type="Pfam" id="PF12146"/>
    </source>
</evidence>
<dbReference type="GO" id="GO:0016020">
    <property type="term" value="C:membrane"/>
    <property type="evidence" value="ECO:0007669"/>
    <property type="project" value="TreeGrafter"/>
</dbReference>
<accession>A0A1H3Z7E2</accession>
<dbReference type="PANTHER" id="PTHR43798">
    <property type="entry name" value="MONOACYLGLYCEROL LIPASE"/>
    <property type="match status" value="1"/>
</dbReference>
<sequence length="333" mass="37028">MPRWLRIFLIVIATLSVVYFVGPKPPVPVYDHQLPAVPPAGPGLDSFVHRREAMHKLKPDNQARIVWYDTAFRKTPYSVVYLHGFSASQEEGNPVHRNFAKRYGCNLYLSRLDGHGIDTSAPLLTMTAEQLWKDAEEALSIGLAIGEKVIIIGTSTGGTLALRLAAKYPDKVFALINMSPNIEINDDLAFLANNPWGLQLARLVSGGDFRQGKDANPEEAKYWYNSYRLEAVVQLQNLLETTMTPETFAAVRQPVLTLYYYKDEEHQDQTVRVSAILRMNSGLGTPPGLKDALPMPEVGAHVMGCSLTSHDLPSVEKAIYAFAQDKLHLTPVQ</sequence>
<dbReference type="GO" id="GO:0016787">
    <property type="term" value="F:hydrolase activity"/>
    <property type="evidence" value="ECO:0007669"/>
    <property type="project" value="UniProtKB-KW"/>
</dbReference>
<dbReference type="InterPro" id="IPR050266">
    <property type="entry name" value="AB_hydrolase_sf"/>
</dbReference>
<keyword evidence="4" id="KW-1185">Reference proteome</keyword>
<keyword evidence="1" id="KW-0378">Hydrolase</keyword>
<dbReference type="SUPFAM" id="SSF53474">
    <property type="entry name" value="alpha/beta-Hydrolases"/>
    <property type="match status" value="1"/>
</dbReference>
<evidence type="ECO:0000256" key="1">
    <source>
        <dbReference type="ARBA" id="ARBA00022801"/>
    </source>
</evidence>
<dbReference type="AlphaFoldDB" id="A0A1H3Z7E2"/>
<dbReference type="STRING" id="408074.SAMN05660909_01077"/>
<evidence type="ECO:0000313" key="4">
    <source>
        <dbReference type="Proteomes" id="UP000199656"/>
    </source>
</evidence>
<dbReference type="Proteomes" id="UP000199656">
    <property type="component" value="Unassembled WGS sequence"/>
</dbReference>
<evidence type="ECO:0000313" key="3">
    <source>
        <dbReference type="EMBL" id="SEA19565.1"/>
    </source>
</evidence>
<feature type="domain" description="Serine aminopeptidase S33" evidence="2">
    <location>
        <begin position="78"/>
        <end position="202"/>
    </location>
</feature>
<protein>
    <submittedName>
        <fullName evidence="3">Esterase/lipase</fullName>
    </submittedName>
</protein>
<organism evidence="3 4">
    <name type="scientific">Chitinophaga terrae</name>
    <name type="common">ex Kim and Jung 2007</name>
    <dbReference type="NCBI Taxonomy" id="408074"/>
    <lineage>
        <taxon>Bacteria</taxon>
        <taxon>Pseudomonadati</taxon>
        <taxon>Bacteroidota</taxon>
        <taxon>Chitinophagia</taxon>
        <taxon>Chitinophagales</taxon>
        <taxon>Chitinophagaceae</taxon>
        <taxon>Chitinophaga</taxon>
    </lineage>
</organism>
<dbReference type="Gene3D" id="3.40.50.1820">
    <property type="entry name" value="alpha/beta hydrolase"/>
    <property type="match status" value="1"/>
</dbReference>
<dbReference type="OrthoDB" id="5416147at2"/>
<dbReference type="Pfam" id="PF12146">
    <property type="entry name" value="Hydrolase_4"/>
    <property type="match status" value="1"/>
</dbReference>
<dbReference type="RefSeq" id="WP_089759455.1">
    <property type="nucleotide sequence ID" value="NZ_BKAT01000004.1"/>
</dbReference>
<gene>
    <name evidence="3" type="ORF">SAMN05660909_01077</name>
</gene>